<keyword evidence="1" id="KW-1277">Toxin-antitoxin system</keyword>
<dbReference type="EMBL" id="WTVP01000024">
    <property type="protein sequence ID" value="NMG15896.1"/>
    <property type="molecule type" value="Genomic_DNA"/>
</dbReference>
<sequence length="92" mass="10847">MRMDNALFIWRLEMQAHAVSSKKATNLSLSADVLVEAKRLGINISQACDEFLRDLVRRERARRWKEEHAEFIQVYNRIVETEGVPLAEWRSF</sequence>
<evidence type="ECO:0000256" key="1">
    <source>
        <dbReference type="ARBA" id="ARBA00022649"/>
    </source>
</evidence>
<keyword evidence="3" id="KW-1185">Reference proteome</keyword>
<evidence type="ECO:0000313" key="2">
    <source>
        <dbReference type="EMBL" id="NMG15896.1"/>
    </source>
</evidence>
<protein>
    <submittedName>
        <fullName evidence="2">Post-segregation antitoxin CcdA</fullName>
    </submittedName>
</protein>
<comment type="caution">
    <text evidence="2">The sequence shown here is derived from an EMBL/GenBank/DDBJ whole genome shotgun (WGS) entry which is preliminary data.</text>
</comment>
<dbReference type="InterPro" id="IPR009956">
    <property type="entry name" value="Post-segregation_anti-tox_CcdA"/>
</dbReference>
<organism evidence="2 3">
    <name type="scientific">Aromatoleum bremense</name>
    <dbReference type="NCBI Taxonomy" id="76115"/>
    <lineage>
        <taxon>Bacteria</taxon>
        <taxon>Pseudomonadati</taxon>
        <taxon>Pseudomonadota</taxon>
        <taxon>Betaproteobacteria</taxon>
        <taxon>Rhodocyclales</taxon>
        <taxon>Rhodocyclaceae</taxon>
        <taxon>Aromatoleum</taxon>
    </lineage>
</organism>
<gene>
    <name evidence="2" type="ORF">GPA24_10145</name>
</gene>
<reference evidence="2 3" key="1">
    <citation type="submission" date="2019-12" db="EMBL/GenBank/DDBJ databases">
        <title>Comparative genomics gives insights into the taxonomy of the Azoarcus-Aromatoleum group and reveals separate origins of nif in the plant-associated Azoarcus and non-plant-associated Aromatoleum sub-groups.</title>
        <authorList>
            <person name="Lafos M."/>
            <person name="Maluk M."/>
            <person name="Batista M."/>
            <person name="Junghare M."/>
            <person name="Carmona M."/>
            <person name="Faoro H."/>
            <person name="Cruz L.M."/>
            <person name="Battistoni F."/>
            <person name="De Souza E."/>
            <person name="Pedrosa F."/>
            <person name="Chen W.-M."/>
            <person name="Poole P.S."/>
            <person name="Dixon R.A."/>
            <person name="James E.K."/>
        </authorList>
    </citation>
    <scope>NUCLEOTIDE SEQUENCE [LARGE SCALE GENOMIC DNA]</scope>
    <source>
        <strain evidence="2 3">PbN1</strain>
    </source>
</reference>
<proteinExistence type="predicted"/>
<dbReference type="Proteomes" id="UP000633943">
    <property type="component" value="Unassembled WGS sequence"/>
</dbReference>
<accession>A0ABX1NVU6</accession>
<evidence type="ECO:0000313" key="3">
    <source>
        <dbReference type="Proteomes" id="UP000633943"/>
    </source>
</evidence>
<name>A0ABX1NVU6_9RHOO</name>
<dbReference type="Pfam" id="PF07362">
    <property type="entry name" value="CcdA"/>
    <property type="match status" value="1"/>
</dbReference>